<protein>
    <submittedName>
        <fullName evidence="1">Uncharacterized protein</fullName>
    </submittedName>
</protein>
<dbReference type="Proteomes" id="UP001057402">
    <property type="component" value="Chromosome 5"/>
</dbReference>
<organism evidence="1 2">
    <name type="scientific">Melastoma candidum</name>
    <dbReference type="NCBI Taxonomy" id="119954"/>
    <lineage>
        <taxon>Eukaryota</taxon>
        <taxon>Viridiplantae</taxon>
        <taxon>Streptophyta</taxon>
        <taxon>Embryophyta</taxon>
        <taxon>Tracheophyta</taxon>
        <taxon>Spermatophyta</taxon>
        <taxon>Magnoliopsida</taxon>
        <taxon>eudicotyledons</taxon>
        <taxon>Gunneridae</taxon>
        <taxon>Pentapetalae</taxon>
        <taxon>rosids</taxon>
        <taxon>malvids</taxon>
        <taxon>Myrtales</taxon>
        <taxon>Melastomataceae</taxon>
        <taxon>Melastomatoideae</taxon>
        <taxon>Melastomateae</taxon>
        <taxon>Melastoma</taxon>
    </lineage>
</organism>
<keyword evidence="2" id="KW-1185">Reference proteome</keyword>
<gene>
    <name evidence="1" type="ORF">MLD38_017740</name>
</gene>
<comment type="caution">
    <text evidence="1">The sequence shown here is derived from an EMBL/GenBank/DDBJ whole genome shotgun (WGS) entry which is preliminary data.</text>
</comment>
<proteinExistence type="predicted"/>
<sequence length="379" mass="42682">MWADKSTARAASLFRGNFLPGKLRDSERKPMVRSVNELKREARAAKKLKQTAQEVVLEAPANGLLVKELVPVARRVYAARANLFACVSRVAESVPIYSCSLCGEVHVGCPPHGIRSCDVRGSLPSKEHTWRRVGVEHVLPVVESFHLYDRIGRAVSHEEKLQVDRIPAVVELCVQAGVDIPEHPTRRRAFPVYNVSGRVIDFERRFPKEDSPGQDINAYGFWDRRQKFSTSESSRLQFQSLRAAAERGLKEWETLCTGAAKLMEKYPVQTCGYCSGVQVGPKGHRVRNCIAYKHQMRDGQHAWQEARTEDVIPPVYVWHVLREGNGVRKLENGLKRYYGKLPAAVELFSQAGGCVGERYSALMREDVVVPDEHEVNLVV</sequence>
<accession>A0ACB9QTI8</accession>
<evidence type="ECO:0000313" key="2">
    <source>
        <dbReference type="Proteomes" id="UP001057402"/>
    </source>
</evidence>
<dbReference type="EMBL" id="CM042884">
    <property type="protein sequence ID" value="KAI4369281.1"/>
    <property type="molecule type" value="Genomic_DNA"/>
</dbReference>
<evidence type="ECO:0000313" key="1">
    <source>
        <dbReference type="EMBL" id="KAI4369281.1"/>
    </source>
</evidence>
<name>A0ACB9QTI8_9MYRT</name>
<reference evidence="2" key="1">
    <citation type="journal article" date="2023" name="Front. Plant Sci.">
        <title>Chromosomal-level genome assembly of Melastoma candidum provides insights into trichome evolution.</title>
        <authorList>
            <person name="Zhong Y."/>
            <person name="Wu W."/>
            <person name="Sun C."/>
            <person name="Zou P."/>
            <person name="Liu Y."/>
            <person name="Dai S."/>
            <person name="Zhou R."/>
        </authorList>
    </citation>
    <scope>NUCLEOTIDE SEQUENCE [LARGE SCALE GENOMIC DNA]</scope>
</reference>